<dbReference type="InterPro" id="IPR005821">
    <property type="entry name" value="Ion_trans_dom"/>
</dbReference>
<keyword evidence="10 12" id="KW-0472">Membrane</keyword>
<evidence type="ECO:0000256" key="12">
    <source>
        <dbReference type="SAM" id="Phobius"/>
    </source>
</evidence>
<feature type="transmembrane region" description="Helical" evidence="12">
    <location>
        <begin position="217"/>
        <end position="237"/>
    </location>
</feature>
<dbReference type="Proteomes" id="UP000030146">
    <property type="component" value="Unassembled WGS sequence"/>
</dbReference>
<keyword evidence="9" id="KW-0406">Ion transport</keyword>
<dbReference type="GO" id="GO:0001508">
    <property type="term" value="P:action potential"/>
    <property type="evidence" value="ECO:0007669"/>
    <property type="project" value="TreeGrafter"/>
</dbReference>
<dbReference type="SUPFAM" id="SSF81324">
    <property type="entry name" value="Voltage-gated potassium channels"/>
    <property type="match status" value="1"/>
</dbReference>
<evidence type="ECO:0000313" key="14">
    <source>
        <dbReference type="EMBL" id="KGN83865.1"/>
    </source>
</evidence>
<evidence type="ECO:0000256" key="5">
    <source>
        <dbReference type="ARBA" id="ARBA00022826"/>
    </source>
</evidence>
<evidence type="ECO:0000313" key="15">
    <source>
        <dbReference type="EMBL" id="KGN87441.1"/>
    </source>
</evidence>
<evidence type="ECO:0000256" key="6">
    <source>
        <dbReference type="ARBA" id="ARBA00022882"/>
    </source>
</evidence>
<dbReference type="AlphaFoldDB" id="A0A099WUN0"/>
<evidence type="ECO:0000256" key="3">
    <source>
        <dbReference type="ARBA" id="ARBA00022538"/>
    </source>
</evidence>
<evidence type="ECO:0000313" key="16">
    <source>
        <dbReference type="Proteomes" id="UP000030130"/>
    </source>
</evidence>
<sequence length="303" mass="34203">MKMIEWLTSKLPDRAHVRSIIFGMNTPTGRLFDILLLCLILLSVIVVSAESTVGLSHSTRDFLLWCEWVITIVFTIEYILRIYCLHKPWRYILSFYGIIDLISILPSYIGLIYSGAQVLMVFRILRLLRIFRILSLNNLVSAGDMLVRSIRASMAKIMVFMLFLLLLVTILGSVMYLIEGRVNPNFSSIPKSIYWAIVTLTTVGYGDITPVTAVGQLVSTIVMLLGYSIIAVPTGIISAEMTKSNRADSMVAFDTPIRCPRCNKRIRRRKARYCDQCGYSLFTHGHTVVPNTYKPEGDTGSNE</sequence>
<dbReference type="GeneID" id="57239715"/>
<feature type="transmembrane region" description="Helical" evidence="12">
    <location>
        <begin position="159"/>
        <end position="178"/>
    </location>
</feature>
<dbReference type="Proteomes" id="UP000030130">
    <property type="component" value="Unassembled WGS sequence"/>
</dbReference>
<dbReference type="OrthoDB" id="9799090at2"/>
<evidence type="ECO:0000259" key="13">
    <source>
        <dbReference type="Pfam" id="PF00520"/>
    </source>
</evidence>
<reference evidence="14 16" key="1">
    <citation type="submission" date="2014-08" db="EMBL/GenBank/DDBJ databases">
        <title>Porphyromonas gulae strain:COT-052_OH1451 Genome sequencing.</title>
        <authorList>
            <person name="Wallis C."/>
            <person name="Deusch O."/>
            <person name="O'Flynn C."/>
            <person name="Davis I."/>
            <person name="Jospin G."/>
            <person name="Darling A.E."/>
            <person name="Coil D.A."/>
            <person name="Alexiev A."/>
            <person name="Horsfall A."/>
            <person name="Kirkwood N."/>
            <person name="Harris S."/>
            <person name="Eisen J.A."/>
        </authorList>
    </citation>
    <scope>NUCLEOTIDE SEQUENCE [LARGE SCALE GENOMIC DNA]</scope>
    <source>
        <strain evidence="16">COT-052 OH1451</strain>
        <strain evidence="14">COT-052_OH1451</strain>
    </source>
</reference>
<dbReference type="PATRIC" id="fig|111105.18.peg.504"/>
<dbReference type="PANTHER" id="PTHR11537:SF254">
    <property type="entry name" value="POTASSIUM VOLTAGE-GATED CHANNEL PROTEIN SHAB"/>
    <property type="match status" value="1"/>
</dbReference>
<evidence type="ECO:0000256" key="8">
    <source>
        <dbReference type="ARBA" id="ARBA00022989"/>
    </source>
</evidence>
<dbReference type="Gene3D" id="1.10.287.70">
    <property type="match status" value="1"/>
</dbReference>
<evidence type="ECO:0000256" key="11">
    <source>
        <dbReference type="ARBA" id="ARBA00023303"/>
    </source>
</evidence>
<dbReference type="EMBL" id="JRAK01000087">
    <property type="protein sequence ID" value="KGN87441.1"/>
    <property type="molecule type" value="Genomic_DNA"/>
</dbReference>
<evidence type="ECO:0000256" key="9">
    <source>
        <dbReference type="ARBA" id="ARBA00023065"/>
    </source>
</evidence>
<keyword evidence="8 12" id="KW-1133">Transmembrane helix</keyword>
<protein>
    <submittedName>
        <fullName evidence="15">Ion transporter</fullName>
    </submittedName>
</protein>
<keyword evidence="4 12" id="KW-0812">Transmembrane</keyword>
<dbReference type="InterPro" id="IPR028325">
    <property type="entry name" value="VG_K_chnl"/>
</dbReference>
<keyword evidence="7" id="KW-0630">Potassium</keyword>
<evidence type="ECO:0000256" key="10">
    <source>
        <dbReference type="ARBA" id="ARBA00023136"/>
    </source>
</evidence>
<dbReference type="Gene3D" id="1.20.120.350">
    <property type="entry name" value="Voltage-gated potassium channels. Chain C"/>
    <property type="match status" value="1"/>
</dbReference>
<proteinExistence type="predicted"/>
<feature type="transmembrane region" description="Helical" evidence="12">
    <location>
        <begin position="62"/>
        <end position="80"/>
    </location>
</feature>
<evidence type="ECO:0000256" key="1">
    <source>
        <dbReference type="ARBA" id="ARBA00004141"/>
    </source>
</evidence>
<feature type="transmembrane region" description="Helical" evidence="12">
    <location>
        <begin position="31"/>
        <end position="50"/>
    </location>
</feature>
<comment type="caution">
    <text evidence="15">The sequence shown here is derived from an EMBL/GenBank/DDBJ whole genome shotgun (WGS) entry which is preliminary data.</text>
</comment>
<keyword evidence="6" id="KW-0851">Voltage-gated channel</keyword>
<keyword evidence="3" id="KW-0633">Potassium transport</keyword>
<dbReference type="Pfam" id="PF00520">
    <property type="entry name" value="Ion_trans"/>
    <property type="match status" value="1"/>
</dbReference>
<keyword evidence="17" id="KW-1185">Reference proteome</keyword>
<keyword evidence="11" id="KW-0407">Ion channel</keyword>
<evidence type="ECO:0000256" key="2">
    <source>
        <dbReference type="ARBA" id="ARBA00022448"/>
    </source>
</evidence>
<comment type="subcellular location">
    <subcellularLocation>
        <location evidence="1">Membrane</location>
        <topology evidence="1">Multi-pass membrane protein</topology>
    </subcellularLocation>
</comment>
<gene>
    <name evidence="14" type="ORF">HR08_10460</name>
    <name evidence="15" type="ORF">HR15_06325</name>
</gene>
<keyword evidence="5" id="KW-0631">Potassium channel</keyword>
<dbReference type="InterPro" id="IPR027359">
    <property type="entry name" value="Volt_channel_dom_sf"/>
</dbReference>
<dbReference type="GO" id="GO:0008076">
    <property type="term" value="C:voltage-gated potassium channel complex"/>
    <property type="evidence" value="ECO:0007669"/>
    <property type="project" value="InterPro"/>
</dbReference>
<name>A0A099WUN0_9PORP</name>
<organism evidence="15 17">
    <name type="scientific">Porphyromonas gulae</name>
    <dbReference type="NCBI Taxonomy" id="111105"/>
    <lineage>
        <taxon>Bacteria</taxon>
        <taxon>Pseudomonadati</taxon>
        <taxon>Bacteroidota</taxon>
        <taxon>Bacteroidia</taxon>
        <taxon>Bacteroidales</taxon>
        <taxon>Porphyromonadaceae</taxon>
        <taxon>Porphyromonas</taxon>
    </lineage>
</organism>
<evidence type="ECO:0000256" key="4">
    <source>
        <dbReference type="ARBA" id="ARBA00022692"/>
    </source>
</evidence>
<feature type="transmembrane region" description="Helical" evidence="12">
    <location>
        <begin position="92"/>
        <end position="115"/>
    </location>
</feature>
<keyword evidence="2" id="KW-0813">Transport</keyword>
<dbReference type="PRINTS" id="PR00169">
    <property type="entry name" value="KCHANNEL"/>
</dbReference>
<accession>A0A099WUN0</accession>
<dbReference type="STRING" id="111105.HR09_02025"/>
<evidence type="ECO:0000256" key="7">
    <source>
        <dbReference type="ARBA" id="ARBA00022958"/>
    </source>
</evidence>
<evidence type="ECO:0000313" key="17">
    <source>
        <dbReference type="Proteomes" id="UP000030146"/>
    </source>
</evidence>
<dbReference type="RefSeq" id="WP_018964494.1">
    <property type="nucleotide sequence ID" value="NZ_CALUCC010000150.1"/>
</dbReference>
<dbReference type="eggNOG" id="COG2126">
    <property type="taxonomic scope" value="Bacteria"/>
</dbReference>
<reference evidence="15 17" key="2">
    <citation type="submission" date="2014-08" db="EMBL/GenBank/DDBJ databases">
        <title>Porphyromonas gulae strain:COT-052_OH3439 Genome sequencing.</title>
        <authorList>
            <person name="Wallis C."/>
            <person name="Deusch O."/>
            <person name="O'Flynn C."/>
            <person name="Davis I."/>
            <person name="Jospin G."/>
            <person name="Darling A.E."/>
            <person name="Coil D.A."/>
            <person name="Alexiev A."/>
            <person name="Horsfall A."/>
            <person name="Kirkwood N."/>
            <person name="Harris S."/>
            <person name="Eisen J.A."/>
        </authorList>
    </citation>
    <scope>NUCLEOTIDE SEQUENCE [LARGE SCALE GENOMIC DNA]</scope>
    <source>
        <strain evidence="17">COT-052 OH3439</strain>
        <strain evidence="15">COT-052_OH3439</strain>
    </source>
</reference>
<dbReference type="EMBL" id="JRAI01000082">
    <property type="protein sequence ID" value="KGN83865.1"/>
    <property type="molecule type" value="Genomic_DNA"/>
</dbReference>
<feature type="domain" description="Ion transport" evidence="13">
    <location>
        <begin position="30"/>
        <end position="243"/>
    </location>
</feature>
<dbReference type="PANTHER" id="PTHR11537">
    <property type="entry name" value="VOLTAGE-GATED POTASSIUM CHANNEL"/>
    <property type="match status" value="1"/>
</dbReference>
<dbReference type="GO" id="GO:0005249">
    <property type="term" value="F:voltage-gated potassium channel activity"/>
    <property type="evidence" value="ECO:0007669"/>
    <property type="project" value="InterPro"/>
</dbReference>